<gene>
    <name evidence="6" type="ORF">ACFOET_09775</name>
</gene>
<feature type="signal peptide" evidence="4">
    <location>
        <begin position="1"/>
        <end position="19"/>
    </location>
</feature>
<name>A0ABV7JIM6_9SPHI</name>
<dbReference type="InterPro" id="IPR001547">
    <property type="entry name" value="Glyco_hydro_5"/>
</dbReference>
<dbReference type="Proteomes" id="UP001595526">
    <property type="component" value="Unassembled WGS sequence"/>
</dbReference>
<organism evidence="6 7">
    <name type="scientific">Parapedobacter deserti</name>
    <dbReference type="NCBI Taxonomy" id="1912957"/>
    <lineage>
        <taxon>Bacteria</taxon>
        <taxon>Pseudomonadati</taxon>
        <taxon>Bacteroidota</taxon>
        <taxon>Sphingobacteriia</taxon>
        <taxon>Sphingobacteriales</taxon>
        <taxon>Sphingobacteriaceae</taxon>
        <taxon>Parapedobacter</taxon>
    </lineage>
</organism>
<keyword evidence="2 3" id="KW-0326">Glycosidase</keyword>
<accession>A0ABV7JIM6</accession>
<dbReference type="EMBL" id="JBHRTA010000030">
    <property type="protein sequence ID" value="MFC3197900.1"/>
    <property type="molecule type" value="Genomic_DNA"/>
</dbReference>
<dbReference type="RefSeq" id="WP_379022032.1">
    <property type="nucleotide sequence ID" value="NZ_JBHRTA010000030.1"/>
</dbReference>
<evidence type="ECO:0000256" key="1">
    <source>
        <dbReference type="ARBA" id="ARBA00022801"/>
    </source>
</evidence>
<dbReference type="InterPro" id="IPR017853">
    <property type="entry name" value="GH"/>
</dbReference>
<evidence type="ECO:0000256" key="3">
    <source>
        <dbReference type="RuleBase" id="RU361153"/>
    </source>
</evidence>
<evidence type="ECO:0000256" key="4">
    <source>
        <dbReference type="SAM" id="SignalP"/>
    </source>
</evidence>
<proteinExistence type="inferred from homology"/>
<dbReference type="SUPFAM" id="SSF51445">
    <property type="entry name" value="(Trans)glycosidases"/>
    <property type="match status" value="1"/>
</dbReference>
<evidence type="ECO:0000313" key="6">
    <source>
        <dbReference type="EMBL" id="MFC3197900.1"/>
    </source>
</evidence>
<dbReference type="Pfam" id="PF00150">
    <property type="entry name" value="Cellulase"/>
    <property type="match status" value="1"/>
</dbReference>
<reference evidence="7" key="1">
    <citation type="journal article" date="2019" name="Int. J. Syst. Evol. Microbiol.">
        <title>The Global Catalogue of Microorganisms (GCM) 10K type strain sequencing project: providing services to taxonomists for standard genome sequencing and annotation.</title>
        <authorList>
            <consortium name="The Broad Institute Genomics Platform"/>
            <consortium name="The Broad Institute Genome Sequencing Center for Infectious Disease"/>
            <person name="Wu L."/>
            <person name="Ma J."/>
        </authorList>
    </citation>
    <scope>NUCLEOTIDE SEQUENCE [LARGE SCALE GENOMIC DNA]</scope>
    <source>
        <strain evidence="7">KCTC 52416</strain>
    </source>
</reference>
<keyword evidence="7" id="KW-1185">Reference proteome</keyword>
<evidence type="ECO:0000259" key="5">
    <source>
        <dbReference type="Pfam" id="PF00150"/>
    </source>
</evidence>
<dbReference type="GO" id="GO:0016787">
    <property type="term" value="F:hydrolase activity"/>
    <property type="evidence" value="ECO:0007669"/>
    <property type="project" value="UniProtKB-KW"/>
</dbReference>
<comment type="caution">
    <text evidence="6">The sequence shown here is derived from an EMBL/GenBank/DDBJ whole genome shotgun (WGS) entry which is preliminary data.</text>
</comment>
<dbReference type="Gene3D" id="3.20.20.80">
    <property type="entry name" value="Glycosidases"/>
    <property type="match status" value="1"/>
</dbReference>
<feature type="domain" description="Glycoside hydrolase family 5" evidence="5">
    <location>
        <begin position="40"/>
        <end position="287"/>
    </location>
</feature>
<keyword evidence="4" id="KW-0732">Signal</keyword>
<comment type="similarity">
    <text evidence="3">Belongs to the glycosyl hydrolase 5 (cellulase A) family.</text>
</comment>
<protein>
    <submittedName>
        <fullName evidence="6">Glycoside hydrolase family 5 protein</fullName>
    </submittedName>
</protein>
<dbReference type="PANTHER" id="PTHR34142">
    <property type="entry name" value="ENDO-BETA-1,4-GLUCANASE A"/>
    <property type="match status" value="1"/>
</dbReference>
<dbReference type="PANTHER" id="PTHR34142:SF1">
    <property type="entry name" value="GLYCOSIDE HYDROLASE FAMILY 5 DOMAIN-CONTAINING PROTEIN"/>
    <property type="match status" value="1"/>
</dbReference>
<evidence type="ECO:0000256" key="2">
    <source>
        <dbReference type="ARBA" id="ARBA00023295"/>
    </source>
</evidence>
<keyword evidence="1 3" id="KW-0378">Hydrolase</keyword>
<evidence type="ECO:0000313" key="7">
    <source>
        <dbReference type="Proteomes" id="UP001595526"/>
    </source>
</evidence>
<sequence>MNQLLLILLLGLSTSGQNAQLINTPIAKHGPLEVKGGRIVNQHNQPPQLRGISFSWSIWNGQKYYTPETVDWLVDDFSVSLVRLSMAIEPTGGYLEQPEIQTERITRLADRAIERGIYVIIDWHDHNAERNKAQAEAFFSLMAKRYAAVPNVIYEIWNEPEQQPWSVIKTYAEAVISAIRSHDPHNLIVVGTPRWAQDVDIAAAEPISGFTNIAYAFHFYASDPHHQERLRNKADKAIKMGLPLLVTEWGVGEANGDGVFDTGKTAKWLQWMEDRQLSWANWNLTDKAETTGLLLPGASPLGNWPVSQLSPAGQYIRTELKKSAIRQ</sequence>
<feature type="chain" id="PRO_5045691274" evidence="4">
    <location>
        <begin position="20"/>
        <end position="327"/>
    </location>
</feature>